<evidence type="ECO:0000313" key="2">
    <source>
        <dbReference type="Proteomes" id="UP000502248"/>
    </source>
</evidence>
<dbReference type="KEGG" id="cheb:HH215_33380"/>
<dbReference type="AlphaFoldDB" id="A0A7Z2VQZ2"/>
<organism evidence="1 2">
    <name type="scientific">Cohnella herbarum</name>
    <dbReference type="NCBI Taxonomy" id="2728023"/>
    <lineage>
        <taxon>Bacteria</taxon>
        <taxon>Bacillati</taxon>
        <taxon>Bacillota</taxon>
        <taxon>Bacilli</taxon>
        <taxon>Bacillales</taxon>
        <taxon>Paenibacillaceae</taxon>
        <taxon>Cohnella</taxon>
    </lineage>
</organism>
<protein>
    <submittedName>
        <fullName evidence="1">Transcriptional regulator</fullName>
    </submittedName>
</protein>
<sequence length="151" mass="18161">MGKSSAADERKEIQRIMERYLDTYREFKYQKFERKEVQITGSYEVRYHGNTNVTSDSTADIAVWNVFTQQQRLDYCERVERVVDKLSIKEMRLIRCRYMQREPILDKQAQRQLQMSKFIYANNRDSAFTNLLSRLRLAIEEVAEIEQDQTQ</sequence>
<dbReference type="Proteomes" id="UP000502248">
    <property type="component" value="Chromosome"/>
</dbReference>
<evidence type="ECO:0000313" key="1">
    <source>
        <dbReference type="EMBL" id="QJD87594.1"/>
    </source>
</evidence>
<dbReference type="RefSeq" id="WP_169283837.1">
    <property type="nucleotide sequence ID" value="NZ_CP051680.1"/>
</dbReference>
<name>A0A7Z2VQZ2_9BACL</name>
<accession>A0A7Z2VQZ2</accession>
<dbReference type="EMBL" id="CP051680">
    <property type="protein sequence ID" value="QJD87594.1"/>
    <property type="molecule type" value="Genomic_DNA"/>
</dbReference>
<reference evidence="1 2" key="1">
    <citation type="submission" date="2020-04" db="EMBL/GenBank/DDBJ databases">
        <title>Genome sequencing of novel species.</title>
        <authorList>
            <person name="Heo J."/>
            <person name="Kim S.-J."/>
            <person name="Kim J.-S."/>
            <person name="Hong S.-B."/>
            <person name="Kwon S.-W."/>
        </authorList>
    </citation>
    <scope>NUCLEOTIDE SEQUENCE [LARGE SCALE GENOMIC DNA]</scope>
    <source>
        <strain evidence="1 2">MFER-1</strain>
    </source>
</reference>
<keyword evidence="2" id="KW-1185">Reference proteome</keyword>
<proteinExistence type="predicted"/>
<gene>
    <name evidence="1" type="ORF">HH215_33380</name>
</gene>